<name>A0A6C0BE31_9ZZZZ</name>
<dbReference type="InterPro" id="IPR018998">
    <property type="entry name" value="EndoU_C"/>
</dbReference>
<keyword evidence="9" id="KW-0464">Manganese</keyword>
<feature type="domain" description="EndoU" evidence="11">
    <location>
        <begin position="1"/>
        <end position="236"/>
    </location>
</feature>
<evidence type="ECO:0000256" key="4">
    <source>
        <dbReference type="ARBA" id="ARBA00022722"/>
    </source>
</evidence>
<dbReference type="PROSITE" id="PS51959">
    <property type="entry name" value="ENDOU"/>
    <property type="match status" value="1"/>
</dbReference>
<comment type="subunit">
    <text evidence="3">Monomer.</text>
</comment>
<evidence type="ECO:0000256" key="8">
    <source>
        <dbReference type="ARBA" id="ARBA00022884"/>
    </source>
</evidence>
<dbReference type="EMBL" id="MN739123">
    <property type="protein sequence ID" value="QHS90021.1"/>
    <property type="molecule type" value="Genomic_DNA"/>
</dbReference>
<dbReference type="InterPro" id="IPR037227">
    <property type="entry name" value="EndoU-like"/>
</dbReference>
<proteinExistence type="inferred from homology"/>
<dbReference type="GO" id="GO:0016787">
    <property type="term" value="F:hydrolase activity"/>
    <property type="evidence" value="ECO:0007669"/>
    <property type="project" value="UniProtKB-KW"/>
</dbReference>
<dbReference type="GO" id="GO:0003723">
    <property type="term" value="F:RNA binding"/>
    <property type="evidence" value="ECO:0007669"/>
    <property type="project" value="UniProtKB-KW"/>
</dbReference>
<accession>A0A6C0BE31</accession>
<dbReference type="GO" id="GO:0004521">
    <property type="term" value="F:RNA endonuclease activity"/>
    <property type="evidence" value="ECO:0007669"/>
    <property type="project" value="InterPro"/>
</dbReference>
<comment type="cofactor">
    <cofactor evidence="1">
        <name>Mn(2+)</name>
        <dbReference type="ChEBI" id="CHEBI:29035"/>
    </cofactor>
</comment>
<evidence type="ECO:0000256" key="1">
    <source>
        <dbReference type="ARBA" id="ARBA00001936"/>
    </source>
</evidence>
<keyword evidence="4" id="KW-0540">Nuclease</keyword>
<dbReference type="AlphaFoldDB" id="A0A6C0BE31"/>
<organism evidence="12">
    <name type="scientific">viral metagenome</name>
    <dbReference type="NCBI Taxonomy" id="1070528"/>
    <lineage>
        <taxon>unclassified sequences</taxon>
        <taxon>metagenomes</taxon>
        <taxon>organismal metagenomes</taxon>
    </lineage>
</organism>
<keyword evidence="7" id="KW-0378">Hydrolase</keyword>
<dbReference type="InterPro" id="IPR039787">
    <property type="entry name" value="ENDOU"/>
</dbReference>
<keyword evidence="8" id="KW-0694">RNA-binding</keyword>
<keyword evidence="5" id="KW-0479">Metal-binding</keyword>
<evidence type="ECO:0000256" key="9">
    <source>
        <dbReference type="ARBA" id="ARBA00023211"/>
    </source>
</evidence>
<keyword evidence="10" id="KW-0456">Lyase</keyword>
<protein>
    <recommendedName>
        <fullName evidence="11">EndoU domain-containing protein</fullName>
    </recommendedName>
</protein>
<dbReference type="GO" id="GO:0016829">
    <property type="term" value="F:lyase activity"/>
    <property type="evidence" value="ECO:0007669"/>
    <property type="project" value="UniProtKB-KW"/>
</dbReference>
<keyword evidence="6" id="KW-0255">Endonuclease</keyword>
<evidence type="ECO:0000259" key="11">
    <source>
        <dbReference type="PROSITE" id="PS51959"/>
    </source>
</evidence>
<evidence type="ECO:0000256" key="2">
    <source>
        <dbReference type="ARBA" id="ARBA00010168"/>
    </source>
</evidence>
<dbReference type="Pfam" id="PF09412">
    <property type="entry name" value="XendoU"/>
    <property type="match status" value="1"/>
</dbReference>
<reference evidence="12" key="1">
    <citation type="journal article" date="2020" name="Nature">
        <title>Giant virus diversity and host interactions through global metagenomics.</title>
        <authorList>
            <person name="Schulz F."/>
            <person name="Roux S."/>
            <person name="Paez-Espino D."/>
            <person name="Jungbluth S."/>
            <person name="Walsh D.A."/>
            <person name="Denef V.J."/>
            <person name="McMahon K.D."/>
            <person name="Konstantinidis K.T."/>
            <person name="Eloe-Fadrosh E.A."/>
            <person name="Kyrpides N.C."/>
            <person name="Woyke T."/>
        </authorList>
    </citation>
    <scope>NUCLEOTIDE SEQUENCE</scope>
    <source>
        <strain evidence="12">GVMAG-M-3300010160-4</strain>
    </source>
</reference>
<evidence type="ECO:0000256" key="6">
    <source>
        <dbReference type="ARBA" id="ARBA00022759"/>
    </source>
</evidence>
<comment type="similarity">
    <text evidence="2">Belongs to the ENDOU family.</text>
</comment>
<dbReference type="PANTHER" id="PTHR12439">
    <property type="entry name" value="PLACENTAL PROTEIN 11-RELATED"/>
    <property type="match status" value="1"/>
</dbReference>
<dbReference type="SUPFAM" id="SSF142877">
    <property type="entry name" value="EndoU-like"/>
    <property type="match status" value="1"/>
</dbReference>
<evidence type="ECO:0000256" key="7">
    <source>
        <dbReference type="ARBA" id="ARBA00022801"/>
    </source>
</evidence>
<evidence type="ECO:0000256" key="5">
    <source>
        <dbReference type="ARBA" id="ARBA00022723"/>
    </source>
</evidence>
<evidence type="ECO:0000256" key="10">
    <source>
        <dbReference type="ARBA" id="ARBA00023239"/>
    </source>
</evidence>
<sequence>MGASFNKSEDYTKDNITKPIKNAPILNKNKIDIYDISKVLWNIDSKNPPDKILHPFISLLNNYTANRKYNEESYTDNEKLEITSFILSCNDFLRIIYEKVNYDKSYDEFLKNVENKWFELKKYNCLFEHIFVGEIDNRKVQGYHNWIKLKIDIESGIVRKVQKLPSKNKYLECFSFDFMDKHKKISSVLTSISPQYEFSVMTLVLLFGDKKNNIYTDDGDIILNNFKVTLYYTDPE</sequence>
<evidence type="ECO:0000313" key="12">
    <source>
        <dbReference type="EMBL" id="QHS90021.1"/>
    </source>
</evidence>
<evidence type="ECO:0000256" key="3">
    <source>
        <dbReference type="ARBA" id="ARBA00011245"/>
    </source>
</evidence>
<dbReference type="PANTHER" id="PTHR12439:SF11">
    <property type="entry name" value="URIDYLATE-SPECIFIC ENDORIBONUCLEASE"/>
    <property type="match status" value="1"/>
</dbReference>
<dbReference type="GO" id="GO:0046872">
    <property type="term" value="F:metal ion binding"/>
    <property type="evidence" value="ECO:0007669"/>
    <property type="project" value="UniProtKB-KW"/>
</dbReference>